<gene>
    <name evidence="2" type="ORF">UFOPK3461_00798</name>
</gene>
<dbReference type="GO" id="GO:0047372">
    <property type="term" value="F:monoacylglycerol lipase activity"/>
    <property type="evidence" value="ECO:0007669"/>
    <property type="project" value="TreeGrafter"/>
</dbReference>
<proteinExistence type="predicted"/>
<dbReference type="PANTHER" id="PTHR43798">
    <property type="entry name" value="MONOACYLGLYCEROL LIPASE"/>
    <property type="match status" value="1"/>
</dbReference>
<dbReference type="InterPro" id="IPR000073">
    <property type="entry name" value="AB_hydrolase_1"/>
</dbReference>
<dbReference type="AlphaFoldDB" id="A0A6J7ED40"/>
<accession>A0A6J7ED40</accession>
<dbReference type="SUPFAM" id="SSF53474">
    <property type="entry name" value="alpha/beta-Hydrolases"/>
    <property type="match status" value="1"/>
</dbReference>
<feature type="domain" description="AB hydrolase-1" evidence="1">
    <location>
        <begin position="27"/>
        <end position="233"/>
    </location>
</feature>
<dbReference type="InterPro" id="IPR050266">
    <property type="entry name" value="AB_hydrolase_sf"/>
</dbReference>
<protein>
    <submittedName>
        <fullName evidence="2">Unannotated protein</fullName>
    </submittedName>
</protein>
<dbReference type="GO" id="GO:0046464">
    <property type="term" value="P:acylglycerol catabolic process"/>
    <property type="evidence" value="ECO:0007669"/>
    <property type="project" value="TreeGrafter"/>
</dbReference>
<evidence type="ECO:0000313" key="2">
    <source>
        <dbReference type="EMBL" id="CAB4879160.1"/>
    </source>
</evidence>
<dbReference type="Pfam" id="PF12697">
    <property type="entry name" value="Abhydrolase_6"/>
    <property type="match status" value="1"/>
</dbReference>
<name>A0A6J7ED40_9ZZZZ</name>
<evidence type="ECO:0000259" key="1">
    <source>
        <dbReference type="Pfam" id="PF12697"/>
    </source>
</evidence>
<reference evidence="2" key="1">
    <citation type="submission" date="2020-05" db="EMBL/GenBank/DDBJ databases">
        <authorList>
            <person name="Chiriac C."/>
            <person name="Salcher M."/>
            <person name="Ghai R."/>
            <person name="Kavagutti S V."/>
        </authorList>
    </citation>
    <scope>NUCLEOTIDE SEQUENCE</scope>
</reference>
<organism evidence="2">
    <name type="scientific">freshwater metagenome</name>
    <dbReference type="NCBI Taxonomy" id="449393"/>
    <lineage>
        <taxon>unclassified sequences</taxon>
        <taxon>metagenomes</taxon>
        <taxon>ecological metagenomes</taxon>
    </lineage>
</organism>
<sequence length="263" mass="29172">MPEYINLRGHQIYNYEWDNGNSDNEALLLLHGGLSQTSHWDYAIVPELEDDFHIYAYDRTGHGFTGDQVGSFHFEFQTNEAIAYLEDVVKEPAHLVGWSDGGNIALMVAIKRPDLVKSIVAIGANYHHSGVPHDMPFEPAGEEDQAEYNLTSPDAPHTLNEKIQKMLGIWKVEPDLTKDDLAKIQCPVLVLVGDDDVVSHAHTISMYEALPLGQLSIIPGASHGVPKEKPGLVSAVIAHFLGDLSYPITKMPMRRTNPEITEN</sequence>
<dbReference type="InterPro" id="IPR029058">
    <property type="entry name" value="AB_hydrolase_fold"/>
</dbReference>
<dbReference type="EMBL" id="CAFBLW010000069">
    <property type="protein sequence ID" value="CAB4879160.1"/>
    <property type="molecule type" value="Genomic_DNA"/>
</dbReference>
<dbReference type="Gene3D" id="3.40.50.1820">
    <property type="entry name" value="alpha/beta hydrolase"/>
    <property type="match status" value="1"/>
</dbReference>
<dbReference type="PANTHER" id="PTHR43798:SF33">
    <property type="entry name" value="HYDROLASE, PUTATIVE (AFU_ORTHOLOGUE AFUA_2G14860)-RELATED"/>
    <property type="match status" value="1"/>
</dbReference>
<dbReference type="GO" id="GO:0016020">
    <property type="term" value="C:membrane"/>
    <property type="evidence" value="ECO:0007669"/>
    <property type="project" value="TreeGrafter"/>
</dbReference>